<comment type="caution">
    <text evidence="1">The sequence shown here is derived from an EMBL/GenBank/DDBJ whole genome shotgun (WGS) entry which is preliminary data.</text>
</comment>
<evidence type="ECO:0000313" key="2">
    <source>
        <dbReference type="Proteomes" id="UP001638806"/>
    </source>
</evidence>
<sequence length="673" mass="72402">MSAAGSMDDQSKMCLHLPVRKSNATAMTGGCGMLTSRREAWDDRPGPGRYLMPAGDICACISRRSMRRGRARIANSRWNQHSSTLPSLAHRARRRVLRPGGRDPELPPPPSSEPGCVNSASPKRADASAPARHGLPGASAQPDQTVWKNKAWPAQRARNMSGASPGLRGAVGPVSDTQSLATRHGSPGSLSDCGAGRGCAAATDGQCLTGSPRVSSTLLAVGSCRVCLAPRPAKVAWSRRASRKKGRPAKGAYCSRGPSARVLDDPTKTFDCPPLGTTSVAAVDSSTVQNVAGFSRVRPVASARTARWRRLKRSHVGESLSEKVPLRDGLPDSGCPAVPEDRWAPRNVLVTDASYEVLTILCSGRFLRDSPLPRAAVARAVRWTSTPLHRDPGWLPLICNCLITAQHHFPHGGLICTDASNPPHPDITSFPAGSMPPRSLATHQLSSGASRAALSDRLHGRPRSPHPDRPGSSRRQGMVWGRICHRPALTRRAQRFEDRQLCQSVCVKWSCASASASRYPLKRTMAPWSSICWKTKGLCLGTGTVARIGPEPPQHRPEDEKLLHIVDAGPGITYRATCRTAINHISWFLRVAVGMTLISATGKVILGSVPSPAEPTIQPLLLYAHIWDEPDRDVLAATDHHPNLRWSTDAQPRSACRLLVSAAHVHAMHATTP</sequence>
<accession>A0ACC4DJH2</accession>
<name>A0ACC4DJH2_PURLI</name>
<gene>
    <name evidence="1" type="ORF">ACCO45_009331</name>
</gene>
<reference evidence="1" key="1">
    <citation type="submission" date="2024-12" db="EMBL/GenBank/DDBJ databases">
        <title>Comparative genomics and development of molecular markers within Purpureocillium lilacinum and among Purpureocillium species.</title>
        <authorList>
            <person name="Yeh Z.-Y."/>
            <person name="Ni N.-T."/>
            <person name="Lo P.-H."/>
            <person name="Mushyakhwo K."/>
            <person name="Lin C.-F."/>
            <person name="Nai Y.-S."/>
        </authorList>
    </citation>
    <scope>NUCLEOTIDE SEQUENCE</scope>
    <source>
        <strain evidence="1">NCHU-NPUST-175</strain>
    </source>
</reference>
<evidence type="ECO:0000313" key="1">
    <source>
        <dbReference type="EMBL" id="KAL3956485.1"/>
    </source>
</evidence>
<organism evidence="1 2">
    <name type="scientific">Purpureocillium lilacinum</name>
    <name type="common">Paecilomyces lilacinus</name>
    <dbReference type="NCBI Taxonomy" id="33203"/>
    <lineage>
        <taxon>Eukaryota</taxon>
        <taxon>Fungi</taxon>
        <taxon>Dikarya</taxon>
        <taxon>Ascomycota</taxon>
        <taxon>Pezizomycotina</taxon>
        <taxon>Sordariomycetes</taxon>
        <taxon>Hypocreomycetidae</taxon>
        <taxon>Hypocreales</taxon>
        <taxon>Ophiocordycipitaceae</taxon>
        <taxon>Purpureocillium</taxon>
    </lineage>
</organism>
<protein>
    <submittedName>
        <fullName evidence="1">Uncharacterized protein</fullName>
    </submittedName>
</protein>
<dbReference type="Proteomes" id="UP001638806">
    <property type="component" value="Unassembled WGS sequence"/>
</dbReference>
<proteinExistence type="predicted"/>
<dbReference type="EMBL" id="JBGNUJ010000008">
    <property type="protein sequence ID" value="KAL3956485.1"/>
    <property type="molecule type" value="Genomic_DNA"/>
</dbReference>
<keyword evidence="2" id="KW-1185">Reference proteome</keyword>